<dbReference type="AlphaFoldDB" id="A0A6N2KFF9"/>
<reference evidence="1" key="1">
    <citation type="submission" date="2019-03" db="EMBL/GenBank/DDBJ databases">
        <authorList>
            <person name="Mank J."/>
            <person name="Almeida P."/>
        </authorList>
    </citation>
    <scope>NUCLEOTIDE SEQUENCE</scope>
    <source>
        <strain evidence="1">78183</strain>
    </source>
</reference>
<gene>
    <name evidence="1" type="ORF">SVIM_LOCUS75172</name>
</gene>
<name>A0A6N2KFF9_SALVM</name>
<protein>
    <submittedName>
        <fullName evidence="1">Uncharacterized protein</fullName>
    </submittedName>
</protein>
<accession>A0A6N2KFF9</accession>
<proteinExistence type="predicted"/>
<sequence>MDDFSPDQRQTSCQCAEFWPSVTREQGSEFHVFFPTSIRGAEGEIKRSYPYSQDDDSTDSLRQQSSSECEVTVNSTVNGVASDDVNQLVPIVLQPAVSIISLVNGRLVQSTMGAFGCGRATLHVSITKTINYRMILLYDELPSRLQISMAACAPTELFIEATRFALRVKVEFLEDEMVKDYAEEQEDVVIHVNK</sequence>
<evidence type="ECO:0000313" key="1">
    <source>
        <dbReference type="EMBL" id="VFU26767.1"/>
    </source>
</evidence>
<dbReference type="EMBL" id="CAADRP010000335">
    <property type="protein sequence ID" value="VFU26767.1"/>
    <property type="molecule type" value="Genomic_DNA"/>
</dbReference>
<organism evidence="1">
    <name type="scientific">Salix viminalis</name>
    <name type="common">Common osier</name>
    <name type="synonym">Basket willow</name>
    <dbReference type="NCBI Taxonomy" id="40686"/>
    <lineage>
        <taxon>Eukaryota</taxon>
        <taxon>Viridiplantae</taxon>
        <taxon>Streptophyta</taxon>
        <taxon>Embryophyta</taxon>
        <taxon>Tracheophyta</taxon>
        <taxon>Spermatophyta</taxon>
        <taxon>Magnoliopsida</taxon>
        <taxon>eudicotyledons</taxon>
        <taxon>Gunneridae</taxon>
        <taxon>Pentapetalae</taxon>
        <taxon>rosids</taxon>
        <taxon>fabids</taxon>
        <taxon>Malpighiales</taxon>
        <taxon>Salicaceae</taxon>
        <taxon>Saliceae</taxon>
        <taxon>Salix</taxon>
    </lineage>
</organism>